<comment type="caution">
    <text evidence="2">The sequence shown here is derived from an EMBL/GenBank/DDBJ whole genome shotgun (WGS) entry which is preliminary data.</text>
</comment>
<feature type="transmembrane region" description="Helical" evidence="1">
    <location>
        <begin position="6"/>
        <end position="23"/>
    </location>
</feature>
<name>A0AAV1ZJV8_9ARAC</name>
<keyword evidence="1" id="KW-1133">Transmembrane helix</keyword>
<proteinExistence type="predicted"/>
<evidence type="ECO:0000313" key="3">
    <source>
        <dbReference type="Proteomes" id="UP001497382"/>
    </source>
</evidence>
<dbReference type="Proteomes" id="UP001497382">
    <property type="component" value="Unassembled WGS sequence"/>
</dbReference>
<dbReference type="EMBL" id="CAXIEN010000058">
    <property type="protein sequence ID" value="CAL1272011.1"/>
    <property type="molecule type" value="Genomic_DNA"/>
</dbReference>
<reference evidence="2 3" key="1">
    <citation type="submission" date="2024-04" db="EMBL/GenBank/DDBJ databases">
        <authorList>
            <person name="Rising A."/>
            <person name="Reimegard J."/>
            <person name="Sonavane S."/>
            <person name="Akerstrom W."/>
            <person name="Nylinder S."/>
            <person name="Hedman E."/>
            <person name="Kallberg Y."/>
        </authorList>
    </citation>
    <scope>NUCLEOTIDE SEQUENCE [LARGE SCALE GENOMIC DNA]</scope>
</reference>
<accession>A0AAV1ZJV8</accession>
<evidence type="ECO:0000313" key="2">
    <source>
        <dbReference type="EMBL" id="CAL1272011.1"/>
    </source>
</evidence>
<keyword evidence="3" id="KW-1185">Reference proteome</keyword>
<keyword evidence="1" id="KW-0812">Transmembrane</keyword>
<protein>
    <recommendedName>
        <fullName evidence="4">ATP synthase F0 subunit 8</fullName>
    </recommendedName>
</protein>
<gene>
    <name evidence="2" type="ORF">LARSCL_LOCUS6140</name>
</gene>
<sequence length="62" mass="7252">MPSVTTSIVTIVFLLLIGILFYQSRDGFSSEEKKMWIVLIFPAFFCCNYFIYKLCSPWNNQS</sequence>
<organism evidence="2 3">
    <name type="scientific">Larinioides sclopetarius</name>
    <dbReference type="NCBI Taxonomy" id="280406"/>
    <lineage>
        <taxon>Eukaryota</taxon>
        <taxon>Metazoa</taxon>
        <taxon>Ecdysozoa</taxon>
        <taxon>Arthropoda</taxon>
        <taxon>Chelicerata</taxon>
        <taxon>Arachnida</taxon>
        <taxon>Araneae</taxon>
        <taxon>Araneomorphae</taxon>
        <taxon>Entelegynae</taxon>
        <taxon>Araneoidea</taxon>
        <taxon>Araneidae</taxon>
        <taxon>Larinioides</taxon>
    </lineage>
</organism>
<evidence type="ECO:0000256" key="1">
    <source>
        <dbReference type="SAM" id="Phobius"/>
    </source>
</evidence>
<keyword evidence="1" id="KW-0472">Membrane</keyword>
<dbReference type="AlphaFoldDB" id="A0AAV1ZJV8"/>
<evidence type="ECO:0008006" key="4">
    <source>
        <dbReference type="Google" id="ProtNLM"/>
    </source>
</evidence>
<feature type="transmembrane region" description="Helical" evidence="1">
    <location>
        <begin position="35"/>
        <end position="52"/>
    </location>
</feature>